<keyword evidence="1" id="KW-1133">Transmembrane helix</keyword>
<reference evidence="2" key="1">
    <citation type="journal article" date="2014" name="Int. J. Syst. Evol. Microbiol.">
        <title>Complete genome sequence of Corynebacterium casei LMG S-19264T (=DSM 44701T), isolated from a smear-ripened cheese.</title>
        <authorList>
            <consortium name="US DOE Joint Genome Institute (JGI-PGF)"/>
            <person name="Walter F."/>
            <person name="Albersmeier A."/>
            <person name="Kalinowski J."/>
            <person name="Ruckert C."/>
        </authorList>
    </citation>
    <scope>NUCLEOTIDE SEQUENCE</scope>
    <source>
        <strain evidence="2">CGMCC 1.6333</strain>
    </source>
</reference>
<dbReference type="AlphaFoldDB" id="A0A917TEF4"/>
<evidence type="ECO:0000313" key="2">
    <source>
        <dbReference type="EMBL" id="GGM19746.1"/>
    </source>
</evidence>
<feature type="transmembrane region" description="Helical" evidence="1">
    <location>
        <begin position="6"/>
        <end position="23"/>
    </location>
</feature>
<sequence length="58" mass="6447">MFVNYVIGVLIFSYAIWTLVRLIRRSKEGKCAACELKKSCAGDSCIIPTDDSSGYPKK</sequence>
<dbReference type="Pfam" id="PF12669">
    <property type="entry name" value="FeoB_associated"/>
    <property type="match status" value="1"/>
</dbReference>
<comment type="caution">
    <text evidence="2">The sequence shown here is derived from an EMBL/GenBank/DDBJ whole genome shotgun (WGS) entry which is preliminary data.</text>
</comment>
<organism evidence="2 3">
    <name type="scientific">Paraliobacillus quinghaiensis</name>
    <dbReference type="NCBI Taxonomy" id="470815"/>
    <lineage>
        <taxon>Bacteria</taxon>
        <taxon>Bacillati</taxon>
        <taxon>Bacillota</taxon>
        <taxon>Bacilli</taxon>
        <taxon>Bacillales</taxon>
        <taxon>Bacillaceae</taxon>
        <taxon>Paraliobacillus</taxon>
    </lineage>
</organism>
<accession>A0A917TEF4</accession>
<evidence type="ECO:0000256" key="1">
    <source>
        <dbReference type="SAM" id="Phobius"/>
    </source>
</evidence>
<dbReference type="RefSeq" id="WP_117152821.1">
    <property type="nucleotide sequence ID" value="NZ_BMLG01000001.1"/>
</dbReference>
<protein>
    <submittedName>
        <fullName evidence="2">Hydrolase</fullName>
    </submittedName>
</protein>
<dbReference type="Proteomes" id="UP000618460">
    <property type="component" value="Unassembled WGS sequence"/>
</dbReference>
<reference evidence="2" key="2">
    <citation type="submission" date="2020-09" db="EMBL/GenBank/DDBJ databases">
        <authorList>
            <person name="Sun Q."/>
            <person name="Zhou Y."/>
        </authorList>
    </citation>
    <scope>NUCLEOTIDE SEQUENCE</scope>
    <source>
        <strain evidence="2">CGMCC 1.6333</strain>
    </source>
</reference>
<dbReference type="OrthoDB" id="2326035at2"/>
<name>A0A917TEF4_9BACI</name>
<dbReference type="EMBL" id="BMLG01000001">
    <property type="protein sequence ID" value="GGM19746.1"/>
    <property type="molecule type" value="Genomic_DNA"/>
</dbReference>
<keyword evidence="3" id="KW-1185">Reference proteome</keyword>
<dbReference type="GO" id="GO:0016787">
    <property type="term" value="F:hydrolase activity"/>
    <property type="evidence" value="ECO:0007669"/>
    <property type="project" value="UniProtKB-KW"/>
</dbReference>
<keyword evidence="1" id="KW-0472">Membrane</keyword>
<keyword evidence="2" id="KW-0378">Hydrolase</keyword>
<keyword evidence="1" id="KW-0812">Transmembrane</keyword>
<gene>
    <name evidence="2" type="ORF">GCM10011351_02010</name>
</gene>
<proteinExistence type="predicted"/>
<evidence type="ECO:0000313" key="3">
    <source>
        <dbReference type="Proteomes" id="UP000618460"/>
    </source>
</evidence>